<proteinExistence type="predicted"/>
<dbReference type="GO" id="GO:0004674">
    <property type="term" value="F:protein serine/threonine kinase activity"/>
    <property type="evidence" value="ECO:0007669"/>
    <property type="project" value="InterPro"/>
</dbReference>
<dbReference type="InterPro" id="IPR045269">
    <property type="entry name" value="Atg1-like"/>
</dbReference>
<evidence type="ECO:0000256" key="2">
    <source>
        <dbReference type="ARBA" id="ARBA00022741"/>
    </source>
</evidence>
<dbReference type="GO" id="GO:0016020">
    <property type="term" value="C:membrane"/>
    <property type="evidence" value="ECO:0007669"/>
    <property type="project" value="TreeGrafter"/>
</dbReference>
<dbReference type="PANTHER" id="PTHR24348">
    <property type="entry name" value="SERINE/THREONINE-PROTEIN KINASE UNC-51-RELATED"/>
    <property type="match status" value="1"/>
</dbReference>
<evidence type="ECO:0000259" key="6">
    <source>
        <dbReference type="PROSITE" id="PS50011"/>
    </source>
</evidence>
<dbReference type="GO" id="GO:0005829">
    <property type="term" value="C:cytosol"/>
    <property type="evidence" value="ECO:0007669"/>
    <property type="project" value="TreeGrafter"/>
</dbReference>
<dbReference type="GO" id="GO:0005524">
    <property type="term" value="F:ATP binding"/>
    <property type="evidence" value="ECO:0007669"/>
    <property type="project" value="UniProtKB-UniRule"/>
</dbReference>
<keyword evidence="1" id="KW-0808">Transferase</keyword>
<evidence type="ECO:0000256" key="1">
    <source>
        <dbReference type="ARBA" id="ARBA00022679"/>
    </source>
</evidence>
<evidence type="ECO:0000256" key="3">
    <source>
        <dbReference type="ARBA" id="ARBA00022777"/>
    </source>
</evidence>
<keyword evidence="4 5" id="KW-0067">ATP-binding</keyword>
<gene>
    <name evidence="7" type="ORF">PPRIM_AZ9-3.1.T0190157</name>
</gene>
<sequence>MNNNSQNIRKTISNYTYDQNDLIGSGYSSKVYKGMNTKNNQVVAIKVISFQQLITPISKSLLKNEIQVLSLIDHPNLMKIYDTFETKNNRYLICEYCNDGDLAEILDSIQFTEIQALEVFQQIAQGIKALHDKKIIHRDIKPANILKSNGYYKLADFGFAVIENQYESIIKKFNVGTPMYMAPETVQNNVYSEKSDIWALGIVLFQMIYHELPLFSKQENDLTKKHSFLINKIKSDTLTSLKTKELMLNMLNFDPEKRISINQIIVSLQIQPKKIQTLSHQSIPYRSIKTSSISQELKESRQQKDDQIINNQIFQSNPEDLIENQFKQYQMYKSQEIMGFQNLDSKKVIKINQIAQLLDIRKINNNFEEQPIDLKLQINQNNSNLFKEQQIKESYTQKIEIIPKPIQQSPIKSSNLPIELRLKTQKSLDLFEIQNLGILQQQQYFQQKEQEKITAIKIPINTQIQIKNLDNNSKINGYSGEESDCIQHSHRNSTNDTIKNNQFSNCQQILQQKQNIIESSQSLQKQSYSVQNNNSIQQKKSPVRVVQSQQHINTQPFKSSGISLQKNTQDNKHNFYFQMNKSSQFRQFASQTKSIQNIIAEKFTTDFNSNFQDDKEDLLSASIRPTYKFLVYLNNVLKQFDCINTEDKQKCYFLIRKLLGIKATYIQKYCPSNKQDIIQGWIDSFLSFYSKVEFVFYITPDKQFEQFFNKDLSEFTISFSQLLIHYLEKISNVKLQKDFQLIQEILLENQKQNNDPIMFARRWENDQL</sequence>
<organism evidence="7 8">
    <name type="scientific">Paramecium primaurelia</name>
    <dbReference type="NCBI Taxonomy" id="5886"/>
    <lineage>
        <taxon>Eukaryota</taxon>
        <taxon>Sar</taxon>
        <taxon>Alveolata</taxon>
        <taxon>Ciliophora</taxon>
        <taxon>Intramacronucleata</taxon>
        <taxon>Oligohymenophorea</taxon>
        <taxon>Peniculida</taxon>
        <taxon>Parameciidae</taxon>
        <taxon>Paramecium</taxon>
    </lineage>
</organism>
<evidence type="ECO:0000313" key="8">
    <source>
        <dbReference type="Proteomes" id="UP000688137"/>
    </source>
</evidence>
<dbReference type="OMA" id="IMFARRW"/>
<dbReference type="PANTHER" id="PTHR24348:SF22">
    <property type="entry name" value="NON-SPECIFIC SERINE_THREONINE PROTEIN KINASE"/>
    <property type="match status" value="1"/>
</dbReference>
<dbReference type="PROSITE" id="PS00107">
    <property type="entry name" value="PROTEIN_KINASE_ATP"/>
    <property type="match status" value="1"/>
</dbReference>
<reference evidence="7" key="1">
    <citation type="submission" date="2021-01" db="EMBL/GenBank/DDBJ databases">
        <authorList>
            <consortium name="Genoscope - CEA"/>
            <person name="William W."/>
        </authorList>
    </citation>
    <scope>NUCLEOTIDE SEQUENCE</scope>
</reference>
<evidence type="ECO:0000313" key="7">
    <source>
        <dbReference type="EMBL" id="CAD8052387.1"/>
    </source>
</evidence>
<dbReference type="GO" id="GO:0005776">
    <property type="term" value="C:autophagosome"/>
    <property type="evidence" value="ECO:0007669"/>
    <property type="project" value="TreeGrafter"/>
</dbReference>
<feature type="binding site" evidence="5">
    <location>
        <position position="46"/>
    </location>
    <ligand>
        <name>ATP</name>
        <dbReference type="ChEBI" id="CHEBI:30616"/>
    </ligand>
</feature>
<protein>
    <recommendedName>
        <fullName evidence="6">Protein kinase domain-containing protein</fullName>
    </recommendedName>
</protein>
<dbReference type="Pfam" id="PF00069">
    <property type="entry name" value="Pkinase"/>
    <property type="match status" value="1"/>
</dbReference>
<dbReference type="PROSITE" id="PS50011">
    <property type="entry name" value="PROTEIN_KINASE_DOM"/>
    <property type="match status" value="1"/>
</dbReference>
<name>A0A8S1KCQ8_PARPR</name>
<keyword evidence="8" id="KW-1185">Reference proteome</keyword>
<dbReference type="InterPro" id="IPR017441">
    <property type="entry name" value="Protein_kinase_ATP_BS"/>
</dbReference>
<dbReference type="GO" id="GO:0000045">
    <property type="term" value="P:autophagosome assembly"/>
    <property type="evidence" value="ECO:0007669"/>
    <property type="project" value="TreeGrafter"/>
</dbReference>
<dbReference type="GO" id="GO:0010506">
    <property type="term" value="P:regulation of autophagy"/>
    <property type="evidence" value="ECO:0007669"/>
    <property type="project" value="InterPro"/>
</dbReference>
<dbReference type="AlphaFoldDB" id="A0A8S1KCQ8"/>
<keyword evidence="2 5" id="KW-0547">Nucleotide-binding</keyword>
<dbReference type="FunFam" id="1.10.510.10:FF:000771">
    <property type="entry name" value="Uncharacterized protein"/>
    <property type="match status" value="1"/>
</dbReference>
<accession>A0A8S1KCQ8</accession>
<dbReference type="Proteomes" id="UP000688137">
    <property type="component" value="Unassembled WGS sequence"/>
</dbReference>
<dbReference type="EMBL" id="CAJJDM010000016">
    <property type="protein sequence ID" value="CAD8052387.1"/>
    <property type="molecule type" value="Genomic_DNA"/>
</dbReference>
<feature type="domain" description="Protein kinase" evidence="6">
    <location>
        <begin position="17"/>
        <end position="283"/>
    </location>
</feature>
<dbReference type="GO" id="GO:0000407">
    <property type="term" value="C:phagophore assembly site"/>
    <property type="evidence" value="ECO:0007669"/>
    <property type="project" value="TreeGrafter"/>
</dbReference>
<evidence type="ECO:0000256" key="5">
    <source>
        <dbReference type="PROSITE-ProRule" id="PRU10141"/>
    </source>
</evidence>
<dbReference type="SMART" id="SM00220">
    <property type="entry name" value="S_TKc"/>
    <property type="match status" value="1"/>
</dbReference>
<dbReference type="InterPro" id="IPR000719">
    <property type="entry name" value="Prot_kinase_dom"/>
</dbReference>
<comment type="caution">
    <text evidence="7">The sequence shown here is derived from an EMBL/GenBank/DDBJ whole genome shotgun (WGS) entry which is preliminary data.</text>
</comment>
<keyword evidence="3" id="KW-0418">Kinase</keyword>
<evidence type="ECO:0000256" key="4">
    <source>
        <dbReference type="ARBA" id="ARBA00022840"/>
    </source>
</evidence>